<keyword evidence="3" id="KW-0804">Transcription</keyword>
<evidence type="ECO:0000313" key="5">
    <source>
        <dbReference type="EMBL" id="GEO42069.1"/>
    </source>
</evidence>
<sequence length="223" mass="24269">MALTNRSLPLRPVPRETVQDHVYRQLKELILNGGIEPGRTVTIQSLSDAFGVSAMPVREALHRLVAEKALTVVAGRSVGIPPLSIDRLEDLTRARIEIEGVATEWAARVMSAGDLAKLDDLIATMEAAQAAGDGKRYVPANRDFHFTVYRAAESETLLSIIESLWLRIGPYFDLLNAAGGLRASNAEHRRIRDALGRGDGLEARTALKADIEGAAKTLRTLLP</sequence>
<dbReference type="GO" id="GO:0003700">
    <property type="term" value="F:DNA-binding transcription factor activity"/>
    <property type="evidence" value="ECO:0007669"/>
    <property type="project" value="InterPro"/>
</dbReference>
<dbReference type="EMBL" id="BJYZ01000035">
    <property type="protein sequence ID" value="GEO42069.1"/>
    <property type="molecule type" value="Genomic_DNA"/>
</dbReference>
<comment type="caution">
    <text evidence="5">The sequence shown here is derived from an EMBL/GenBank/DDBJ whole genome shotgun (WGS) entry which is preliminary data.</text>
</comment>
<evidence type="ECO:0000313" key="6">
    <source>
        <dbReference type="Proteomes" id="UP000321523"/>
    </source>
</evidence>
<dbReference type="AlphaFoldDB" id="A0A512E060"/>
<reference evidence="5 6" key="1">
    <citation type="submission" date="2019-07" db="EMBL/GenBank/DDBJ databases">
        <title>Whole genome shotgun sequence of Skermanella aerolata NBRC 106429.</title>
        <authorList>
            <person name="Hosoyama A."/>
            <person name="Uohara A."/>
            <person name="Ohji S."/>
            <person name="Ichikawa N."/>
        </authorList>
    </citation>
    <scope>NUCLEOTIDE SEQUENCE [LARGE SCALE GENOMIC DNA]</scope>
    <source>
        <strain evidence="5 6">NBRC 106429</strain>
    </source>
</reference>
<dbReference type="Gene3D" id="1.10.10.10">
    <property type="entry name" value="Winged helix-like DNA-binding domain superfamily/Winged helix DNA-binding domain"/>
    <property type="match status" value="1"/>
</dbReference>
<dbReference type="InterPro" id="IPR036390">
    <property type="entry name" value="WH_DNA-bd_sf"/>
</dbReference>
<dbReference type="InterPro" id="IPR036388">
    <property type="entry name" value="WH-like_DNA-bd_sf"/>
</dbReference>
<dbReference type="InterPro" id="IPR000524">
    <property type="entry name" value="Tscrpt_reg_HTH_GntR"/>
</dbReference>
<dbReference type="GO" id="GO:0003677">
    <property type="term" value="F:DNA binding"/>
    <property type="evidence" value="ECO:0007669"/>
    <property type="project" value="UniProtKB-KW"/>
</dbReference>
<dbReference type="SUPFAM" id="SSF46785">
    <property type="entry name" value="Winged helix' DNA-binding domain"/>
    <property type="match status" value="1"/>
</dbReference>
<organism evidence="5 6">
    <name type="scientific">Skermanella aerolata</name>
    <dbReference type="NCBI Taxonomy" id="393310"/>
    <lineage>
        <taxon>Bacteria</taxon>
        <taxon>Pseudomonadati</taxon>
        <taxon>Pseudomonadota</taxon>
        <taxon>Alphaproteobacteria</taxon>
        <taxon>Rhodospirillales</taxon>
        <taxon>Azospirillaceae</taxon>
        <taxon>Skermanella</taxon>
    </lineage>
</organism>
<dbReference type="RefSeq" id="WP_044434958.1">
    <property type="nucleotide sequence ID" value="NZ_BJYZ01000035.1"/>
</dbReference>
<dbReference type="PANTHER" id="PTHR43537:SF39">
    <property type="entry name" value="HTH-TYPE TRANSCRIPTIONAL REGULATOR MCBR"/>
    <property type="match status" value="1"/>
</dbReference>
<dbReference type="SUPFAM" id="SSF48008">
    <property type="entry name" value="GntR ligand-binding domain-like"/>
    <property type="match status" value="1"/>
</dbReference>
<keyword evidence="1" id="KW-0805">Transcription regulation</keyword>
<keyword evidence="6" id="KW-1185">Reference proteome</keyword>
<dbReference type="PANTHER" id="PTHR43537">
    <property type="entry name" value="TRANSCRIPTIONAL REGULATOR, GNTR FAMILY"/>
    <property type="match status" value="1"/>
</dbReference>
<dbReference type="Proteomes" id="UP000321523">
    <property type="component" value="Unassembled WGS sequence"/>
</dbReference>
<dbReference type="PROSITE" id="PS50949">
    <property type="entry name" value="HTH_GNTR"/>
    <property type="match status" value="1"/>
</dbReference>
<dbReference type="SMART" id="SM00895">
    <property type="entry name" value="FCD"/>
    <property type="match status" value="1"/>
</dbReference>
<dbReference type="Pfam" id="PF00392">
    <property type="entry name" value="GntR"/>
    <property type="match status" value="1"/>
</dbReference>
<evidence type="ECO:0000256" key="3">
    <source>
        <dbReference type="ARBA" id="ARBA00023163"/>
    </source>
</evidence>
<dbReference type="InterPro" id="IPR011711">
    <property type="entry name" value="GntR_C"/>
</dbReference>
<dbReference type="Gene3D" id="1.20.120.530">
    <property type="entry name" value="GntR ligand-binding domain-like"/>
    <property type="match status" value="1"/>
</dbReference>
<evidence type="ECO:0000259" key="4">
    <source>
        <dbReference type="PROSITE" id="PS50949"/>
    </source>
</evidence>
<name>A0A512E060_9PROT</name>
<evidence type="ECO:0000256" key="2">
    <source>
        <dbReference type="ARBA" id="ARBA00023125"/>
    </source>
</evidence>
<evidence type="ECO:0000256" key="1">
    <source>
        <dbReference type="ARBA" id="ARBA00023015"/>
    </source>
</evidence>
<proteinExistence type="predicted"/>
<protein>
    <submittedName>
        <fullName evidence="5">GntR family transcriptional regulator</fullName>
    </submittedName>
</protein>
<dbReference type="Pfam" id="PF07729">
    <property type="entry name" value="FCD"/>
    <property type="match status" value="1"/>
</dbReference>
<gene>
    <name evidence="5" type="ORF">SAE02_62170</name>
</gene>
<dbReference type="InterPro" id="IPR008920">
    <property type="entry name" value="TF_FadR/GntR_C"/>
</dbReference>
<dbReference type="SMART" id="SM00345">
    <property type="entry name" value="HTH_GNTR"/>
    <property type="match status" value="1"/>
</dbReference>
<accession>A0A512E060</accession>
<keyword evidence="2" id="KW-0238">DNA-binding</keyword>
<feature type="domain" description="HTH gntR-type" evidence="4">
    <location>
        <begin position="16"/>
        <end position="83"/>
    </location>
</feature>